<accession>A0A0H2R4L7</accession>
<reference evidence="1 2" key="1">
    <citation type="submission" date="2015-04" db="EMBL/GenBank/DDBJ databases">
        <title>Complete genome sequence of Schizopora paradoxa KUC8140, a cosmopolitan wood degrader in East Asia.</title>
        <authorList>
            <consortium name="DOE Joint Genome Institute"/>
            <person name="Min B."/>
            <person name="Park H."/>
            <person name="Jang Y."/>
            <person name="Kim J.-J."/>
            <person name="Kim K.H."/>
            <person name="Pangilinan J."/>
            <person name="Lipzen A."/>
            <person name="Riley R."/>
            <person name="Grigoriev I.V."/>
            <person name="Spatafora J.W."/>
            <person name="Choi I.-G."/>
        </authorList>
    </citation>
    <scope>NUCLEOTIDE SEQUENCE [LARGE SCALE GENOMIC DNA]</scope>
    <source>
        <strain evidence="1 2">KUC8140</strain>
    </source>
</reference>
<dbReference type="OrthoDB" id="2447803at2759"/>
<dbReference type="SUPFAM" id="SSF52047">
    <property type="entry name" value="RNI-like"/>
    <property type="match status" value="1"/>
</dbReference>
<evidence type="ECO:0008006" key="3">
    <source>
        <dbReference type="Google" id="ProtNLM"/>
    </source>
</evidence>
<dbReference type="InParanoid" id="A0A0H2R4L7"/>
<dbReference type="EMBL" id="KQ086181">
    <property type="protein sequence ID" value="KLO06784.1"/>
    <property type="molecule type" value="Genomic_DNA"/>
</dbReference>
<organism evidence="1 2">
    <name type="scientific">Schizopora paradoxa</name>
    <dbReference type="NCBI Taxonomy" id="27342"/>
    <lineage>
        <taxon>Eukaryota</taxon>
        <taxon>Fungi</taxon>
        <taxon>Dikarya</taxon>
        <taxon>Basidiomycota</taxon>
        <taxon>Agaricomycotina</taxon>
        <taxon>Agaricomycetes</taxon>
        <taxon>Hymenochaetales</taxon>
        <taxon>Schizoporaceae</taxon>
        <taxon>Schizopora</taxon>
    </lineage>
</organism>
<gene>
    <name evidence="1" type="ORF">SCHPADRAFT_678606</name>
</gene>
<keyword evidence="2" id="KW-1185">Reference proteome</keyword>
<sequence length="246" mass="27833">MEKVVKLFGLDHVFPSLHSVFITTPYDDNSHLVGFLQNLARSCPSLRKIGLSRRKFPGIDLPAEFGVSVDHVTLRFLHRIQGLEEFRLEHAWPVFIHDEAVVDFISHLPRLRTLHLNPNPVYAILPLTTFQVLGMISERCPWVQDLALYLTPGNEGVHLETTEPTNVLRNLTKIRFGKTLVPDALRNQMMSYLSLVLPPSCDIITDSTEPLDGLPESVTTSTGFAGIHAFWKDVGAQWRNRRFANS</sequence>
<protein>
    <recommendedName>
        <fullName evidence="3">F-box domain-containing protein</fullName>
    </recommendedName>
</protein>
<dbReference type="AlphaFoldDB" id="A0A0H2R4L7"/>
<proteinExistence type="predicted"/>
<evidence type="ECO:0000313" key="1">
    <source>
        <dbReference type="EMBL" id="KLO06784.1"/>
    </source>
</evidence>
<dbReference type="Gene3D" id="3.80.10.10">
    <property type="entry name" value="Ribonuclease Inhibitor"/>
    <property type="match status" value="1"/>
</dbReference>
<dbReference type="InterPro" id="IPR032675">
    <property type="entry name" value="LRR_dom_sf"/>
</dbReference>
<name>A0A0H2R4L7_9AGAM</name>
<dbReference type="Proteomes" id="UP000053477">
    <property type="component" value="Unassembled WGS sequence"/>
</dbReference>
<evidence type="ECO:0000313" key="2">
    <source>
        <dbReference type="Proteomes" id="UP000053477"/>
    </source>
</evidence>